<sequence length="123" mass="13608">MAASPTELYRMATRQFGTWFADPGSVRMRPAVNEPFYFTAGGGHPHYGRFLRLVPDRLVELTWVTGGTDGAETVLTVELSAHGAGTALRLTHAGFPDERARDRHEMSWPSVLERWDHSAAVAV</sequence>
<dbReference type="InterPro" id="IPR013538">
    <property type="entry name" value="ASHA1/2-like_C"/>
</dbReference>
<dbReference type="CDD" id="cd07814">
    <property type="entry name" value="SRPBCC_CalC_Aha1-like"/>
    <property type="match status" value="1"/>
</dbReference>
<dbReference type="EMBL" id="CP074371">
    <property type="protein sequence ID" value="QVI24739.1"/>
    <property type="molecule type" value="Genomic_DNA"/>
</dbReference>
<protein>
    <submittedName>
        <fullName evidence="3">SRPBCC domain-containing protein</fullName>
    </submittedName>
</protein>
<dbReference type="Proteomes" id="UP000683310">
    <property type="component" value="Chromosome"/>
</dbReference>
<organism evidence="3 4">
    <name type="scientific">Nocardia tengchongensis</name>
    <dbReference type="NCBI Taxonomy" id="2055889"/>
    <lineage>
        <taxon>Bacteria</taxon>
        <taxon>Bacillati</taxon>
        <taxon>Actinomycetota</taxon>
        <taxon>Actinomycetes</taxon>
        <taxon>Mycobacteriales</taxon>
        <taxon>Nocardiaceae</taxon>
        <taxon>Nocardia</taxon>
    </lineage>
</organism>
<evidence type="ECO:0000259" key="2">
    <source>
        <dbReference type="Pfam" id="PF08327"/>
    </source>
</evidence>
<evidence type="ECO:0000313" key="4">
    <source>
        <dbReference type="Proteomes" id="UP000683310"/>
    </source>
</evidence>
<evidence type="ECO:0000313" key="3">
    <source>
        <dbReference type="EMBL" id="QVI24739.1"/>
    </source>
</evidence>
<feature type="domain" description="Activator of Hsp90 ATPase homologue 1/2-like C-terminal" evidence="2">
    <location>
        <begin position="3"/>
        <end position="114"/>
    </location>
</feature>
<name>A0ABX8CXV3_9NOCA</name>
<dbReference type="InterPro" id="IPR023393">
    <property type="entry name" value="START-like_dom_sf"/>
</dbReference>
<gene>
    <name evidence="3" type="ORF">KHQ06_08450</name>
</gene>
<comment type="similarity">
    <text evidence="1">Belongs to the AHA1 family.</text>
</comment>
<keyword evidence="4" id="KW-1185">Reference proteome</keyword>
<dbReference type="Gene3D" id="3.30.530.20">
    <property type="match status" value="1"/>
</dbReference>
<accession>A0ABX8CXV3</accession>
<reference evidence="3 4" key="1">
    <citation type="submission" date="2021-04" db="EMBL/GenBank/DDBJ databases">
        <title>Nocardia tengchongensis.</title>
        <authorList>
            <person name="Zhuang k."/>
            <person name="Ran Y."/>
            <person name="Li W."/>
        </authorList>
    </citation>
    <scope>NUCLEOTIDE SEQUENCE [LARGE SCALE GENOMIC DNA]</scope>
    <source>
        <strain evidence="3 4">CFH S0057</strain>
    </source>
</reference>
<dbReference type="SUPFAM" id="SSF55961">
    <property type="entry name" value="Bet v1-like"/>
    <property type="match status" value="1"/>
</dbReference>
<evidence type="ECO:0000256" key="1">
    <source>
        <dbReference type="ARBA" id="ARBA00006817"/>
    </source>
</evidence>
<proteinExistence type="inferred from homology"/>
<dbReference type="Pfam" id="PF08327">
    <property type="entry name" value="AHSA1"/>
    <property type="match status" value="1"/>
</dbReference>